<evidence type="ECO:0000313" key="1">
    <source>
        <dbReference type="EMBL" id="MBB4139438.1"/>
    </source>
</evidence>
<reference evidence="1 2" key="1">
    <citation type="submission" date="2020-08" db="EMBL/GenBank/DDBJ databases">
        <title>Sequencing the genomes of 1000 actinobacteria strains.</title>
        <authorList>
            <person name="Klenk H.-P."/>
        </authorList>
    </citation>
    <scope>NUCLEOTIDE SEQUENCE [LARGE SCALE GENOMIC DNA]</scope>
    <source>
        <strain evidence="1 2">DSM 19600</strain>
    </source>
</reference>
<dbReference type="RefSeq" id="WP_241739905.1">
    <property type="nucleotide sequence ID" value="NZ_BAABCO010000001.1"/>
</dbReference>
<accession>A0AA40SND7</accession>
<protein>
    <submittedName>
        <fullName evidence="1">Uncharacterized protein</fullName>
    </submittedName>
</protein>
<keyword evidence="2" id="KW-1185">Reference proteome</keyword>
<dbReference type="AlphaFoldDB" id="A0AA40SND7"/>
<dbReference type="EMBL" id="JACIFH010000001">
    <property type="protein sequence ID" value="MBB4139438.1"/>
    <property type="molecule type" value="Genomic_DNA"/>
</dbReference>
<evidence type="ECO:0000313" key="2">
    <source>
        <dbReference type="Proteomes" id="UP000549113"/>
    </source>
</evidence>
<proteinExistence type="predicted"/>
<comment type="caution">
    <text evidence="1">The sequence shown here is derived from an EMBL/GenBank/DDBJ whole genome shotgun (WGS) entry which is preliminary data.</text>
</comment>
<gene>
    <name evidence="1" type="ORF">BKA10_001232</name>
</gene>
<sequence length="91" mass="10462">MGDPTDTERWLGPVTAFDEMAELELAGREGWHTVEAGMLAHRVVLTDTRWEHRRILWRGSLAAEQAAGWQVGCRAFPWIYLVRDTGIRVER</sequence>
<organism evidence="1 2">
    <name type="scientific">Microbacterium invictum</name>
    <dbReference type="NCBI Taxonomy" id="515415"/>
    <lineage>
        <taxon>Bacteria</taxon>
        <taxon>Bacillati</taxon>
        <taxon>Actinomycetota</taxon>
        <taxon>Actinomycetes</taxon>
        <taxon>Micrococcales</taxon>
        <taxon>Microbacteriaceae</taxon>
        <taxon>Microbacterium</taxon>
    </lineage>
</organism>
<name>A0AA40SND7_9MICO</name>
<dbReference type="Proteomes" id="UP000549113">
    <property type="component" value="Unassembled WGS sequence"/>
</dbReference>